<evidence type="ECO:0000256" key="1">
    <source>
        <dbReference type="SAM" id="MobiDB-lite"/>
    </source>
</evidence>
<evidence type="ECO:0000313" key="2">
    <source>
        <dbReference type="EMBL" id="GJT81165.1"/>
    </source>
</evidence>
<accession>A0ABQ5H1A9</accession>
<keyword evidence="3" id="KW-1185">Reference proteome</keyword>
<evidence type="ECO:0000313" key="3">
    <source>
        <dbReference type="Proteomes" id="UP001151760"/>
    </source>
</evidence>
<gene>
    <name evidence="2" type="ORF">Tco_1055507</name>
</gene>
<organism evidence="2 3">
    <name type="scientific">Tanacetum coccineum</name>
    <dbReference type="NCBI Taxonomy" id="301880"/>
    <lineage>
        <taxon>Eukaryota</taxon>
        <taxon>Viridiplantae</taxon>
        <taxon>Streptophyta</taxon>
        <taxon>Embryophyta</taxon>
        <taxon>Tracheophyta</taxon>
        <taxon>Spermatophyta</taxon>
        <taxon>Magnoliopsida</taxon>
        <taxon>eudicotyledons</taxon>
        <taxon>Gunneridae</taxon>
        <taxon>Pentapetalae</taxon>
        <taxon>asterids</taxon>
        <taxon>campanulids</taxon>
        <taxon>Asterales</taxon>
        <taxon>Asteraceae</taxon>
        <taxon>Asteroideae</taxon>
        <taxon>Anthemideae</taxon>
        <taxon>Anthemidinae</taxon>
        <taxon>Tanacetum</taxon>
    </lineage>
</organism>
<feature type="region of interest" description="Disordered" evidence="1">
    <location>
        <begin position="1"/>
        <end position="20"/>
    </location>
</feature>
<feature type="compositionally biased region" description="Basic and acidic residues" evidence="1">
    <location>
        <begin position="9"/>
        <end position="20"/>
    </location>
</feature>
<protein>
    <recommendedName>
        <fullName evidence="4">Zinc finger, CCHC-type</fullName>
    </recommendedName>
</protein>
<dbReference type="Proteomes" id="UP001151760">
    <property type="component" value="Unassembled WGS sequence"/>
</dbReference>
<sequence>MQNDLQKNSQEHKAPRLKTSQELDKWTTSVITFNSDDKNQTKNNSIRSILEKEKLKGSNFLDWYRNLRIVLKNEQKFYHLEEALPKATPAMTIAVVRNAYTRRVAEQQEVVFLMLVSITLEIQKNLVDRIAFDILQELKTMFQQQAEQDLFKTVKSFHACKQEEG</sequence>
<name>A0ABQ5H1A9_9ASTR</name>
<proteinExistence type="predicted"/>
<comment type="caution">
    <text evidence="2">The sequence shown here is derived from an EMBL/GenBank/DDBJ whole genome shotgun (WGS) entry which is preliminary data.</text>
</comment>
<evidence type="ECO:0008006" key="4">
    <source>
        <dbReference type="Google" id="ProtNLM"/>
    </source>
</evidence>
<reference evidence="2" key="1">
    <citation type="journal article" date="2022" name="Int. J. Mol. Sci.">
        <title>Draft Genome of Tanacetum Coccineum: Genomic Comparison of Closely Related Tanacetum-Family Plants.</title>
        <authorList>
            <person name="Yamashiro T."/>
            <person name="Shiraishi A."/>
            <person name="Nakayama K."/>
            <person name="Satake H."/>
        </authorList>
    </citation>
    <scope>NUCLEOTIDE SEQUENCE</scope>
</reference>
<reference evidence="2" key="2">
    <citation type="submission" date="2022-01" db="EMBL/GenBank/DDBJ databases">
        <authorList>
            <person name="Yamashiro T."/>
            <person name="Shiraishi A."/>
            <person name="Satake H."/>
            <person name="Nakayama K."/>
        </authorList>
    </citation>
    <scope>NUCLEOTIDE SEQUENCE</scope>
</reference>
<dbReference type="EMBL" id="BQNB010019058">
    <property type="protein sequence ID" value="GJT81165.1"/>
    <property type="molecule type" value="Genomic_DNA"/>
</dbReference>